<protein>
    <recommendedName>
        <fullName evidence="7">CopY family transcriptional regulator</fullName>
    </recommendedName>
</protein>
<evidence type="ECO:0008006" key="7">
    <source>
        <dbReference type="Google" id="ProtNLM"/>
    </source>
</evidence>
<dbReference type="STRING" id="1802620.A3D91_02540"/>
<keyword evidence="4" id="KW-0804">Transcription</keyword>
<dbReference type="InterPro" id="IPR005650">
    <property type="entry name" value="BlaI_family"/>
</dbReference>
<dbReference type="PIRSF" id="PIRSF019455">
    <property type="entry name" value="CopR_AtkY"/>
    <property type="match status" value="1"/>
</dbReference>
<evidence type="ECO:0000256" key="3">
    <source>
        <dbReference type="ARBA" id="ARBA00023125"/>
    </source>
</evidence>
<dbReference type="GO" id="GO:0045892">
    <property type="term" value="P:negative regulation of DNA-templated transcription"/>
    <property type="evidence" value="ECO:0007669"/>
    <property type="project" value="InterPro"/>
</dbReference>
<dbReference type="EMBL" id="MEVD01000015">
    <property type="protein sequence ID" value="OGC53365.1"/>
    <property type="molecule type" value="Genomic_DNA"/>
</dbReference>
<reference evidence="5 6" key="1">
    <citation type="journal article" date="2016" name="Nat. Commun.">
        <title>Thousands of microbial genomes shed light on interconnected biogeochemical processes in an aquifer system.</title>
        <authorList>
            <person name="Anantharaman K."/>
            <person name="Brown C.T."/>
            <person name="Hug L.A."/>
            <person name="Sharon I."/>
            <person name="Castelle C.J."/>
            <person name="Probst A.J."/>
            <person name="Thomas B.C."/>
            <person name="Singh A."/>
            <person name="Wilkins M.J."/>
            <person name="Karaoz U."/>
            <person name="Brodie E.L."/>
            <person name="Williams K.H."/>
            <person name="Hubbard S.S."/>
            <person name="Banfield J.F."/>
        </authorList>
    </citation>
    <scope>NUCLEOTIDE SEQUENCE [LARGE SCALE GENOMIC DNA]</scope>
</reference>
<proteinExistence type="inferred from homology"/>
<comment type="similarity">
    <text evidence="1">Belongs to the BlaI transcriptional regulatory family.</text>
</comment>
<dbReference type="SUPFAM" id="SSF46785">
    <property type="entry name" value="Winged helix' DNA-binding domain"/>
    <property type="match status" value="1"/>
</dbReference>
<dbReference type="Gene3D" id="1.10.10.10">
    <property type="entry name" value="Winged helix-like DNA-binding domain superfamily/Winged helix DNA-binding domain"/>
    <property type="match status" value="1"/>
</dbReference>
<evidence type="ECO:0000256" key="2">
    <source>
        <dbReference type="ARBA" id="ARBA00023015"/>
    </source>
</evidence>
<evidence type="ECO:0000313" key="6">
    <source>
        <dbReference type="Proteomes" id="UP000178127"/>
    </source>
</evidence>
<name>A0A1F4V827_UNCKA</name>
<gene>
    <name evidence="5" type="ORF">A3D91_02540</name>
</gene>
<evidence type="ECO:0000256" key="1">
    <source>
        <dbReference type="ARBA" id="ARBA00011046"/>
    </source>
</evidence>
<dbReference type="InterPro" id="IPR036388">
    <property type="entry name" value="WH-like_DNA-bd_sf"/>
</dbReference>
<organism evidence="5 6">
    <name type="scientific">candidate division WWE3 bacterium RIFCSPHIGHO2_02_FULL_38_14</name>
    <dbReference type="NCBI Taxonomy" id="1802620"/>
    <lineage>
        <taxon>Bacteria</taxon>
        <taxon>Katanobacteria</taxon>
    </lineage>
</organism>
<dbReference type="AlphaFoldDB" id="A0A1F4V827"/>
<dbReference type="InterPro" id="IPR036390">
    <property type="entry name" value="WH_DNA-bd_sf"/>
</dbReference>
<sequence>MYRSRTYNLGPLEQEIMECIWSIGNCTVSDIYQCLIQRRQIAYTTIMTIMTRLTEKRFLSRKFIGKSYLYSPIDSKSKTLRNTVFKVIEVMINRFGSEAVAYFAEELEKFPNNNKI</sequence>
<dbReference type="GO" id="GO:0003677">
    <property type="term" value="F:DNA binding"/>
    <property type="evidence" value="ECO:0007669"/>
    <property type="project" value="UniProtKB-KW"/>
</dbReference>
<evidence type="ECO:0000256" key="4">
    <source>
        <dbReference type="ARBA" id="ARBA00023163"/>
    </source>
</evidence>
<comment type="caution">
    <text evidence="5">The sequence shown here is derived from an EMBL/GenBank/DDBJ whole genome shotgun (WGS) entry which is preliminary data.</text>
</comment>
<accession>A0A1F4V827</accession>
<keyword evidence="3" id="KW-0238">DNA-binding</keyword>
<dbReference type="Pfam" id="PF03965">
    <property type="entry name" value="Penicillinase_R"/>
    <property type="match status" value="1"/>
</dbReference>
<evidence type="ECO:0000313" key="5">
    <source>
        <dbReference type="EMBL" id="OGC53365.1"/>
    </source>
</evidence>
<keyword evidence="2" id="KW-0805">Transcription regulation</keyword>
<dbReference type="Proteomes" id="UP000178127">
    <property type="component" value="Unassembled WGS sequence"/>
</dbReference>